<organism evidence="2 3">
    <name type="scientific">Chromobacterium violaceum</name>
    <dbReference type="NCBI Taxonomy" id="536"/>
    <lineage>
        <taxon>Bacteria</taxon>
        <taxon>Pseudomonadati</taxon>
        <taxon>Pseudomonadota</taxon>
        <taxon>Betaproteobacteria</taxon>
        <taxon>Neisseriales</taxon>
        <taxon>Chromobacteriaceae</taxon>
        <taxon>Chromobacterium</taxon>
    </lineage>
</organism>
<feature type="domain" description="PD-(D/E)XK endonuclease-like" evidence="1">
    <location>
        <begin position="15"/>
        <end position="265"/>
    </location>
</feature>
<dbReference type="Pfam" id="PF12705">
    <property type="entry name" value="PDDEXK_1"/>
    <property type="match status" value="1"/>
</dbReference>
<sequence>MSDAFRVRASSWGSLFDCAHRWEATHILGMNMPSSPRAQLGTAIHAATAAYDQAVLDGAPIRIDAAAGVLVDEINNPGREVDWSADELTPRQAAQTGIQLLTRYCQEIAPRYQYVAIELPVTPWRIDCGGGIAIEITGTLDRSRARIGSAGVGLCDLKSGSAAVVNGRAKTKGHAPQIGTYELLYERTTSTPVTEPADIIGLKTRGAPEVATGQIIGAREQLIGTAEQPGLMDYAAEMFKSGLFPPNPVSHMCSQKYCARWRTCKFKDQ</sequence>
<protein>
    <recommendedName>
        <fullName evidence="1">PD-(D/E)XK endonuclease-like domain-containing protein</fullName>
    </recommendedName>
</protein>
<evidence type="ECO:0000313" key="3">
    <source>
        <dbReference type="Proteomes" id="UP000196342"/>
    </source>
</evidence>
<reference evidence="2 3" key="1">
    <citation type="submission" date="2017-05" db="EMBL/GenBank/DDBJ databases">
        <title>Chromobacterium violaceum GHPS1 isolated from Hydrocarbon polluted soil in French Guiana display an awesome secondary metabolite arsenal and a battery of drug and heavy-metal-resistance and detoxification of xenobiotics proteins.</title>
        <authorList>
            <person name="Belbahri L."/>
        </authorList>
    </citation>
    <scope>NUCLEOTIDE SEQUENCE [LARGE SCALE GENOMIC DNA]</scope>
    <source>
        <strain evidence="2 3">GHPS1</strain>
    </source>
</reference>
<keyword evidence="3" id="KW-1185">Reference proteome</keyword>
<dbReference type="Proteomes" id="UP000196342">
    <property type="component" value="Unassembled WGS sequence"/>
</dbReference>
<evidence type="ECO:0000313" key="2">
    <source>
        <dbReference type="EMBL" id="OVE46715.1"/>
    </source>
</evidence>
<name>A0A202B5L7_CHRVL</name>
<dbReference type="InterPro" id="IPR038726">
    <property type="entry name" value="PDDEXK_AddAB-type"/>
</dbReference>
<accession>A0A202B5L7</accession>
<dbReference type="RefSeq" id="WP_087698486.1">
    <property type="nucleotide sequence ID" value="NZ_NHOO01000016.1"/>
</dbReference>
<comment type="caution">
    <text evidence="2">The sequence shown here is derived from an EMBL/GenBank/DDBJ whole genome shotgun (WGS) entry which is preliminary data.</text>
</comment>
<evidence type="ECO:0000259" key="1">
    <source>
        <dbReference type="Pfam" id="PF12705"/>
    </source>
</evidence>
<gene>
    <name evidence="2" type="ORF">CBW21_17625</name>
</gene>
<dbReference type="AlphaFoldDB" id="A0A202B5L7"/>
<dbReference type="EMBL" id="NHOO01000016">
    <property type="protein sequence ID" value="OVE46715.1"/>
    <property type="molecule type" value="Genomic_DNA"/>
</dbReference>
<proteinExistence type="predicted"/>